<evidence type="ECO:0000313" key="9">
    <source>
        <dbReference type="Proteomes" id="UP000671960"/>
    </source>
</evidence>
<evidence type="ECO:0000256" key="5">
    <source>
        <dbReference type="ARBA" id="ARBA00023136"/>
    </source>
</evidence>
<dbReference type="Gene3D" id="1.20.1250.20">
    <property type="entry name" value="MFS general substrate transporter like domains"/>
    <property type="match status" value="1"/>
</dbReference>
<feature type="transmembrane region" description="Helical" evidence="6">
    <location>
        <begin position="252"/>
        <end position="278"/>
    </location>
</feature>
<dbReference type="SUPFAM" id="SSF103473">
    <property type="entry name" value="MFS general substrate transporter"/>
    <property type="match status" value="1"/>
</dbReference>
<evidence type="ECO:0000256" key="4">
    <source>
        <dbReference type="ARBA" id="ARBA00022989"/>
    </source>
</evidence>
<feature type="transmembrane region" description="Helical" evidence="6">
    <location>
        <begin position="15"/>
        <end position="35"/>
    </location>
</feature>
<dbReference type="CDD" id="cd06173">
    <property type="entry name" value="MFS_MefA_like"/>
    <property type="match status" value="1"/>
</dbReference>
<organism evidence="8 9">
    <name type="scientific">Brenneria izadpanahii</name>
    <dbReference type="NCBI Taxonomy" id="2722756"/>
    <lineage>
        <taxon>Bacteria</taxon>
        <taxon>Pseudomonadati</taxon>
        <taxon>Pseudomonadota</taxon>
        <taxon>Gammaproteobacteria</taxon>
        <taxon>Enterobacterales</taxon>
        <taxon>Pectobacteriaceae</taxon>
        <taxon>Brenneria</taxon>
    </lineage>
</organism>
<feature type="transmembrane region" description="Helical" evidence="6">
    <location>
        <begin position="80"/>
        <end position="101"/>
    </location>
</feature>
<feature type="transmembrane region" description="Helical" evidence="6">
    <location>
        <begin position="220"/>
        <end position="240"/>
    </location>
</feature>
<evidence type="ECO:0000259" key="7">
    <source>
        <dbReference type="PROSITE" id="PS50850"/>
    </source>
</evidence>
<evidence type="ECO:0000256" key="1">
    <source>
        <dbReference type="ARBA" id="ARBA00004651"/>
    </source>
</evidence>
<protein>
    <submittedName>
        <fullName evidence="8">MFS transporter</fullName>
    </submittedName>
</protein>
<keyword evidence="5 6" id="KW-0472">Membrane</keyword>
<feature type="transmembrane region" description="Helical" evidence="6">
    <location>
        <begin position="284"/>
        <end position="304"/>
    </location>
</feature>
<feature type="domain" description="Major facilitator superfamily (MFS) profile" evidence="7">
    <location>
        <begin position="1"/>
        <end position="308"/>
    </location>
</feature>
<dbReference type="InterPro" id="IPR020846">
    <property type="entry name" value="MFS_dom"/>
</dbReference>
<keyword evidence="4 6" id="KW-1133">Transmembrane helix</keyword>
<keyword evidence="9" id="KW-1185">Reference proteome</keyword>
<name>A0ABX7UWM6_9GAMM</name>
<dbReference type="RefSeq" id="WP_208228193.1">
    <property type="nucleotide sequence ID" value="NZ_CP050854.1"/>
</dbReference>
<gene>
    <name evidence="8" type="ORF">HC231_18580</name>
</gene>
<proteinExistence type="predicted"/>
<dbReference type="Proteomes" id="UP000671960">
    <property type="component" value="Chromosome"/>
</dbReference>
<feature type="transmembrane region" description="Helical" evidence="6">
    <location>
        <begin position="55"/>
        <end position="74"/>
    </location>
</feature>
<evidence type="ECO:0000256" key="3">
    <source>
        <dbReference type="ARBA" id="ARBA00022692"/>
    </source>
</evidence>
<dbReference type="PROSITE" id="PS50850">
    <property type="entry name" value="MFS"/>
    <property type="match status" value="1"/>
</dbReference>
<evidence type="ECO:0000256" key="2">
    <source>
        <dbReference type="ARBA" id="ARBA00022475"/>
    </source>
</evidence>
<feature type="transmembrane region" description="Helical" evidence="6">
    <location>
        <begin position="131"/>
        <end position="153"/>
    </location>
</feature>
<feature type="transmembrane region" description="Helical" evidence="6">
    <location>
        <begin position="165"/>
        <end position="186"/>
    </location>
</feature>
<dbReference type="Pfam" id="PF07690">
    <property type="entry name" value="MFS_1"/>
    <property type="match status" value="1"/>
</dbReference>
<feature type="transmembrane region" description="Helical" evidence="6">
    <location>
        <begin position="198"/>
        <end position="214"/>
    </location>
</feature>
<dbReference type="PANTHER" id="PTHR23513:SF11">
    <property type="entry name" value="STAPHYLOFERRIN A TRANSPORTER"/>
    <property type="match status" value="1"/>
</dbReference>
<sequence>MLLLLACLESFDFSIYYLYAFAIINGVGWTIYMSASRSFLQEILDEGKYVTGNSLLEISLQVGMFLAAAASGFIYKYFSFNAILLVNALMFILSAIAINLIKYSAVRHSTDNEGYTVMLRRGWAFLYENKAIFILGVVSIIPLVVTMIYNVVLPDYVNKTLGKDSITFGFADMSYGIGGLLSGIVMSSSVMKLDPRKLIGVFFILACVNLMFLSRNTMVFNLYLCSLLLGLCNSSLRILMNSVLMNTVPKNYMGRAMAVWVGISLLCQCLFSLFIGSYLDQHGATIGIVIMSLMMGAGFILFIINQAILTKKNHEKLQE</sequence>
<dbReference type="InterPro" id="IPR036259">
    <property type="entry name" value="MFS_trans_sf"/>
</dbReference>
<dbReference type="EMBL" id="CP050854">
    <property type="protein sequence ID" value="QTF09700.1"/>
    <property type="molecule type" value="Genomic_DNA"/>
</dbReference>
<reference evidence="8 9" key="1">
    <citation type="submission" date="2020-03" db="EMBL/GenBank/DDBJ databases">
        <authorList>
            <person name="Bakhshi Ganjeh M."/>
        </authorList>
    </citation>
    <scope>NUCLEOTIDE SEQUENCE [LARGE SCALE GENOMIC DNA]</scope>
    <source>
        <strain evidence="9">Iran 50</strain>
    </source>
</reference>
<dbReference type="InterPro" id="IPR011701">
    <property type="entry name" value="MFS"/>
</dbReference>
<evidence type="ECO:0000256" key="6">
    <source>
        <dbReference type="SAM" id="Phobius"/>
    </source>
</evidence>
<keyword evidence="3 6" id="KW-0812">Transmembrane</keyword>
<dbReference type="PANTHER" id="PTHR23513">
    <property type="entry name" value="INTEGRAL MEMBRANE EFFLUX PROTEIN-RELATED"/>
    <property type="match status" value="1"/>
</dbReference>
<accession>A0ABX7UWM6</accession>
<keyword evidence="2" id="KW-1003">Cell membrane</keyword>
<evidence type="ECO:0000313" key="8">
    <source>
        <dbReference type="EMBL" id="QTF09700.1"/>
    </source>
</evidence>
<comment type="subcellular location">
    <subcellularLocation>
        <location evidence="1">Cell membrane</location>
        <topology evidence="1">Multi-pass membrane protein</topology>
    </subcellularLocation>
</comment>